<feature type="signal peptide" evidence="10">
    <location>
        <begin position="1"/>
        <end position="20"/>
    </location>
</feature>
<evidence type="ECO:0000313" key="15">
    <source>
        <dbReference type="Proteomes" id="UP000676776"/>
    </source>
</evidence>
<evidence type="ECO:0000256" key="9">
    <source>
        <dbReference type="SAM" id="MobiDB-lite"/>
    </source>
</evidence>
<gene>
    <name evidence="14" type="ORF">J4050_00300</name>
</gene>
<evidence type="ECO:0000256" key="4">
    <source>
        <dbReference type="ARBA" id="ARBA00022729"/>
    </source>
</evidence>
<dbReference type="SUPFAM" id="SSF49265">
    <property type="entry name" value="Fibronectin type III"/>
    <property type="match status" value="1"/>
</dbReference>
<dbReference type="Pfam" id="PF00246">
    <property type="entry name" value="Peptidase_M14"/>
    <property type="match status" value="1"/>
</dbReference>
<sequence>MRKITYLIVTLLSIVQFSFSQDGFSRITIFNPDASTLNLLAQQGVDLRCGITHEEQGNNITIDISDSDRDTLDSLGVSYQTKISDISTFYAERAKQDLPTAILAAQLEDARALADGSANMQQRGSISNSTIDNYLQFSELNEKDWVKPANFELGSMGGCYTLGQVLSELDDMRDFSVNNGLDIVSVKQDASPTGQRTWGNPANTITNLQDNGPATYSGQGGTRWDPQTIYYIRITGNESSTAEGTKPQILFTSMIHSREVSALMNNMYFMWYIIENYDTDLAIKNLVDNNELYFVPVVNPDGLRWNEHLDSVLSGDGGGMQRKNLRPNTGGTTNTSNNRGVDLNRNFDYFWGSAGIGSSGTPTSDSYRGPSRASEPETQIMVDFILNRSFKTAIWNHSFANSIPHPYGGNPTFVSGREDEMHSWHEDMTKYNRYVSGATIFTPANGIADDWMLGGSADGNTSVGSGQNIIATTPEHGGEWFWPTPSTIIPIAKQSMRISLMNAYYGGKYAKFHDLTQSDITGLNPTLNFGIERVGQAPSDFTLTLTPVSSNITNISSPGTQSGISVLEQRNVSASMTLDPGIQPNEKIEFTIALSNDDGVFYEATIEKYYQPTVIFAHNPDTDGLTGWNNSGWSNTTADAYSNSNALRTGNAVPYANGTEKTLTTSNTYDLSNSNEVLVQFYTKWDLERNFDFVELQASTNGTTWINLNGKYTKPSSTASTNDHANKPNANEPFQGNNSSGHLYDGDRMDKWVMEEIVIDATNNPSIFGSPNVSFRFRMESDSNNNFENYSANGEGFFIDDFKVIGLTIPCVTTTPTGLTTSSILDTSATVIWDDIPSATYDLRYRETGTSVWNEITDVATESFTINGLTQLTEYEVQVRTRCGSSTSAYSSSFVFTTLDVITCTGTLVNTFPYAETFDSDLGDWTQASGDDGDWIVDAGGTPSGNTGPSDDITGGGNYLFLEASLNGSPGEIGSNATAILESPCFDLNILNNGLLTFNYHLFGANQGTLDVEITNDDGNNWVNIFSTGGDLGNTWNSETIDLSSYNNQIIKLRFVGTTGNGFASDMAIDQIGLSASPLNYCPSQGNNPSEEFIGRVQVNTIDNSSTGQSYTDFTSISTYMSKNTQYSITITPTWPGGTFSEGYAVWIDYNRDGDFSDTGELVFSQAPTTAASVSGNFTVPSNIPNGATRMRVAMKYNAIPTECEVFGFGEVEDYTVNLFNGLLFQNNNWTPNAPNSSTGAENALVLDGSYNATSNFTVNNLEVNTGATLNLDKANAITVNGNVTNNGQFVLNSDSNEFSSLLVSGIVSGDVVYHRHANSNLNGNDLIAPPVSGEVFTDFLSNNTNVFANGDQTVFLFGDFEKPVNEYMLYTNSESATLDAGTGYRAASTDNGTFMFNGAVTTGPVNLSIERTGTNFAKWNLIGNPYPSYIRLSDFLAANISELDAQSAAVYGYDADNSNGSVWTIWNLAYSDFNPNTLIAPGQGFFVSSKSGGANITFTPSMRASGSSDDFVDGMVASNPIERAIIEIESGSNFASTDLYLTNNASLGLDLGYDAEHFGGAATDFSIFTHLAENNMGMEMSVQSLAFTDIDSNPIIPLGVYLGQGQQATIRLTNSGLNSDIYLEDVQSNTFTLLSTSEYTFTADSDLSGVGRFYLRFDANALSTNETALDYIQIFSNANNQIIVNGQLTSQTGLTVFDIQGRSVLETDLDTFNTTNTVNASELTKGVYMVTLTNDTSTITKKIILR</sequence>
<evidence type="ECO:0000259" key="11">
    <source>
        <dbReference type="PROSITE" id="PS50060"/>
    </source>
</evidence>
<keyword evidence="15" id="KW-1185">Reference proteome</keyword>
<evidence type="ECO:0000259" key="13">
    <source>
        <dbReference type="PROSITE" id="PS52035"/>
    </source>
</evidence>
<comment type="caution">
    <text evidence="14">The sequence shown here is derived from an EMBL/GenBank/DDBJ whole genome shotgun (WGS) entry which is preliminary data.</text>
</comment>
<dbReference type="CDD" id="cd06263">
    <property type="entry name" value="MAM"/>
    <property type="match status" value="1"/>
</dbReference>
<dbReference type="Gene3D" id="2.60.120.200">
    <property type="match status" value="1"/>
</dbReference>
<evidence type="ECO:0000256" key="5">
    <source>
        <dbReference type="ARBA" id="ARBA00022801"/>
    </source>
</evidence>
<feature type="compositionally biased region" description="Low complexity" evidence="9">
    <location>
        <begin position="328"/>
        <end position="338"/>
    </location>
</feature>
<organism evidence="14 15">
    <name type="scientific">Winogradskyella pelagia</name>
    <dbReference type="NCBI Taxonomy" id="2819984"/>
    <lineage>
        <taxon>Bacteria</taxon>
        <taxon>Pseudomonadati</taxon>
        <taxon>Bacteroidota</taxon>
        <taxon>Flavobacteriia</taxon>
        <taxon>Flavobacteriales</taxon>
        <taxon>Flavobacteriaceae</taxon>
        <taxon>Winogradskyella</taxon>
    </lineage>
</organism>
<dbReference type="RefSeq" id="WP_208151945.1">
    <property type="nucleotide sequence ID" value="NZ_JAGEVF010000001.1"/>
</dbReference>
<feature type="region of interest" description="Disordered" evidence="9">
    <location>
        <begin position="716"/>
        <end position="741"/>
    </location>
</feature>
<evidence type="ECO:0000256" key="6">
    <source>
        <dbReference type="ARBA" id="ARBA00022833"/>
    </source>
</evidence>
<evidence type="ECO:0000256" key="1">
    <source>
        <dbReference type="ARBA" id="ARBA00001947"/>
    </source>
</evidence>
<dbReference type="Pfam" id="PF18962">
    <property type="entry name" value="Por_Secre_tail"/>
    <property type="match status" value="1"/>
</dbReference>
<dbReference type="Pfam" id="PF20009">
    <property type="entry name" value="GEVED"/>
    <property type="match status" value="1"/>
</dbReference>
<feature type="domain" description="MAM" evidence="11">
    <location>
        <begin position="914"/>
        <end position="1084"/>
    </location>
</feature>
<evidence type="ECO:0000256" key="3">
    <source>
        <dbReference type="ARBA" id="ARBA00022670"/>
    </source>
</evidence>
<dbReference type="SUPFAM" id="SSF53187">
    <property type="entry name" value="Zn-dependent exopeptidases"/>
    <property type="match status" value="1"/>
</dbReference>
<dbReference type="NCBIfam" id="TIGR04183">
    <property type="entry name" value="Por_Secre_tail"/>
    <property type="match status" value="1"/>
</dbReference>
<evidence type="ECO:0000259" key="12">
    <source>
        <dbReference type="PROSITE" id="PS50853"/>
    </source>
</evidence>
<evidence type="ECO:0000313" key="14">
    <source>
        <dbReference type="EMBL" id="MBO3115164.1"/>
    </source>
</evidence>
<dbReference type="SMART" id="SM00060">
    <property type="entry name" value="FN3"/>
    <property type="match status" value="1"/>
</dbReference>
<dbReference type="PANTHER" id="PTHR11705">
    <property type="entry name" value="PROTEASE FAMILY M14 CARBOXYPEPTIDASE A,B"/>
    <property type="match status" value="1"/>
</dbReference>
<keyword evidence="3" id="KW-0645">Protease</keyword>
<dbReference type="Gene3D" id="3.40.630.10">
    <property type="entry name" value="Zn peptidases"/>
    <property type="match status" value="1"/>
</dbReference>
<comment type="similarity">
    <text evidence="2 8">Belongs to the peptidase M14 family.</text>
</comment>
<accession>A0ABS3SYP2</accession>
<evidence type="ECO:0000256" key="7">
    <source>
        <dbReference type="ARBA" id="ARBA00023049"/>
    </source>
</evidence>
<evidence type="ECO:0000256" key="8">
    <source>
        <dbReference type="PROSITE-ProRule" id="PRU01379"/>
    </source>
</evidence>
<dbReference type="EMBL" id="JAGEVF010000001">
    <property type="protein sequence ID" value="MBO3115164.1"/>
    <property type="molecule type" value="Genomic_DNA"/>
</dbReference>
<reference evidence="14 15" key="1">
    <citation type="submission" date="2021-03" db="EMBL/GenBank/DDBJ databases">
        <title>Winogradskyella sp. nov., isolated from costal sediment.</title>
        <authorList>
            <person name="Gao C."/>
        </authorList>
    </citation>
    <scope>NUCLEOTIDE SEQUENCE [LARGE SCALE GENOMIC DNA]</scope>
    <source>
        <strain evidence="14 15">DF17</strain>
    </source>
</reference>
<dbReference type="InterPro" id="IPR036116">
    <property type="entry name" value="FN3_sf"/>
</dbReference>
<feature type="chain" id="PRO_5045797597" evidence="10">
    <location>
        <begin position="21"/>
        <end position="1747"/>
    </location>
</feature>
<dbReference type="InterPro" id="IPR013320">
    <property type="entry name" value="ConA-like_dom_sf"/>
</dbReference>
<feature type="domain" description="Fibronectin type-III" evidence="12">
    <location>
        <begin position="815"/>
        <end position="901"/>
    </location>
</feature>
<feature type="region of interest" description="Disordered" evidence="9">
    <location>
        <begin position="316"/>
        <end position="338"/>
    </location>
</feature>
<dbReference type="SUPFAM" id="SSF49899">
    <property type="entry name" value="Concanavalin A-like lectins/glucanases"/>
    <property type="match status" value="1"/>
</dbReference>
<dbReference type="Gene3D" id="2.60.40.10">
    <property type="entry name" value="Immunoglobulins"/>
    <property type="match status" value="1"/>
</dbReference>
<dbReference type="InterPro" id="IPR045474">
    <property type="entry name" value="GEVED"/>
</dbReference>
<keyword evidence="7" id="KW-0482">Metalloprotease</keyword>
<dbReference type="InterPro" id="IPR000998">
    <property type="entry name" value="MAM_dom"/>
</dbReference>
<dbReference type="Proteomes" id="UP000676776">
    <property type="component" value="Unassembled WGS sequence"/>
</dbReference>
<keyword evidence="4 10" id="KW-0732">Signal</keyword>
<dbReference type="CDD" id="cd03859">
    <property type="entry name" value="M14_CPT"/>
    <property type="match status" value="1"/>
</dbReference>
<feature type="active site" description="Proton donor/acceptor" evidence="8">
    <location>
        <position position="475"/>
    </location>
</feature>
<comment type="cofactor">
    <cofactor evidence="1">
        <name>Zn(2+)</name>
        <dbReference type="ChEBI" id="CHEBI:29105"/>
    </cofactor>
</comment>
<evidence type="ECO:0000256" key="2">
    <source>
        <dbReference type="ARBA" id="ARBA00005988"/>
    </source>
</evidence>
<protein>
    <submittedName>
        <fullName evidence="14">T9SS type A sorting domain-containing protein</fullName>
    </submittedName>
</protein>
<keyword evidence="6" id="KW-0862">Zinc</keyword>
<feature type="domain" description="Peptidase M14" evidence="13">
    <location>
        <begin position="194"/>
        <end position="506"/>
    </location>
</feature>
<name>A0ABS3SYP2_9FLAO</name>
<dbReference type="Pfam" id="PF00041">
    <property type="entry name" value="fn3"/>
    <property type="match status" value="1"/>
</dbReference>
<dbReference type="PROSITE" id="PS50853">
    <property type="entry name" value="FN3"/>
    <property type="match status" value="1"/>
</dbReference>
<dbReference type="InterPro" id="IPR000834">
    <property type="entry name" value="Peptidase_M14"/>
</dbReference>
<keyword evidence="5" id="KW-0378">Hydrolase</keyword>
<dbReference type="PROSITE" id="PS52035">
    <property type="entry name" value="PEPTIDASE_M14"/>
    <property type="match status" value="1"/>
</dbReference>
<evidence type="ECO:0000256" key="10">
    <source>
        <dbReference type="SAM" id="SignalP"/>
    </source>
</evidence>
<dbReference type="InterPro" id="IPR026444">
    <property type="entry name" value="Secre_tail"/>
</dbReference>
<dbReference type="Pfam" id="PF00629">
    <property type="entry name" value="MAM"/>
    <property type="match status" value="1"/>
</dbReference>
<dbReference type="InterPro" id="IPR033810">
    <property type="entry name" value="Carboxypeptidase_T"/>
</dbReference>
<dbReference type="InterPro" id="IPR013783">
    <property type="entry name" value="Ig-like_fold"/>
</dbReference>
<dbReference type="PROSITE" id="PS50060">
    <property type="entry name" value="MAM_2"/>
    <property type="match status" value="1"/>
</dbReference>
<dbReference type="CDD" id="cd00063">
    <property type="entry name" value="FN3"/>
    <property type="match status" value="1"/>
</dbReference>
<dbReference type="PANTHER" id="PTHR11705:SF143">
    <property type="entry name" value="SLL0236 PROTEIN"/>
    <property type="match status" value="1"/>
</dbReference>
<dbReference type="InterPro" id="IPR003961">
    <property type="entry name" value="FN3_dom"/>
</dbReference>
<proteinExistence type="inferred from homology"/>
<dbReference type="SMART" id="SM00631">
    <property type="entry name" value="Zn_pept"/>
    <property type="match status" value="1"/>
</dbReference>
<dbReference type="SMART" id="SM00137">
    <property type="entry name" value="MAM"/>
    <property type="match status" value="1"/>
</dbReference>